<dbReference type="InterPro" id="IPR050629">
    <property type="entry name" value="STE20/SPS1-PAK"/>
</dbReference>
<organism evidence="16 17">
    <name type="scientific">Allacma fusca</name>
    <dbReference type="NCBI Taxonomy" id="39272"/>
    <lineage>
        <taxon>Eukaryota</taxon>
        <taxon>Metazoa</taxon>
        <taxon>Ecdysozoa</taxon>
        <taxon>Arthropoda</taxon>
        <taxon>Hexapoda</taxon>
        <taxon>Collembola</taxon>
        <taxon>Symphypleona</taxon>
        <taxon>Sminthuridae</taxon>
        <taxon>Allacma</taxon>
    </lineage>
</organism>
<proteinExistence type="inferred from homology"/>
<dbReference type="PROSITE" id="PS50011">
    <property type="entry name" value="PROTEIN_KINASE_DOM"/>
    <property type="match status" value="1"/>
</dbReference>
<dbReference type="PROSITE" id="PS00107">
    <property type="entry name" value="PROTEIN_KINASE_ATP"/>
    <property type="match status" value="1"/>
</dbReference>
<evidence type="ECO:0000256" key="4">
    <source>
        <dbReference type="ARBA" id="ARBA00022490"/>
    </source>
</evidence>
<gene>
    <name evidence="16" type="ORF">AFUS01_LOCUS45424</name>
</gene>
<evidence type="ECO:0000256" key="1">
    <source>
        <dbReference type="ARBA" id="ARBA00004496"/>
    </source>
</evidence>
<dbReference type="CDD" id="cd06610">
    <property type="entry name" value="STKc_OSR1_SPAK"/>
    <property type="match status" value="1"/>
</dbReference>
<dbReference type="GO" id="GO:0005524">
    <property type="term" value="F:ATP binding"/>
    <property type="evidence" value="ECO:0007669"/>
    <property type="project" value="UniProtKB-UniRule"/>
</dbReference>
<evidence type="ECO:0000313" key="16">
    <source>
        <dbReference type="EMBL" id="CAG7836148.1"/>
    </source>
</evidence>
<evidence type="ECO:0000256" key="3">
    <source>
        <dbReference type="ARBA" id="ARBA00012513"/>
    </source>
</evidence>
<feature type="compositionally biased region" description="Polar residues" evidence="14">
    <location>
        <begin position="35"/>
        <end position="50"/>
    </location>
</feature>
<keyword evidence="9" id="KW-0418">Kinase</keyword>
<feature type="region of interest" description="Disordered" evidence="14">
    <location>
        <begin position="1"/>
        <end position="50"/>
    </location>
</feature>
<dbReference type="GO" id="GO:0005737">
    <property type="term" value="C:cytoplasm"/>
    <property type="evidence" value="ECO:0007669"/>
    <property type="project" value="UniProtKB-SubCell"/>
</dbReference>
<evidence type="ECO:0000256" key="11">
    <source>
        <dbReference type="ARBA" id="ARBA00047899"/>
    </source>
</evidence>
<keyword evidence="4" id="KW-0963">Cytoplasm</keyword>
<dbReference type="InterPro" id="IPR008271">
    <property type="entry name" value="Ser/Thr_kinase_AS"/>
</dbReference>
<comment type="catalytic activity">
    <reaction evidence="11">
        <text>L-threonyl-[protein] + ATP = O-phospho-L-threonyl-[protein] + ADP + H(+)</text>
        <dbReference type="Rhea" id="RHEA:46608"/>
        <dbReference type="Rhea" id="RHEA-COMP:11060"/>
        <dbReference type="Rhea" id="RHEA-COMP:11605"/>
        <dbReference type="ChEBI" id="CHEBI:15378"/>
        <dbReference type="ChEBI" id="CHEBI:30013"/>
        <dbReference type="ChEBI" id="CHEBI:30616"/>
        <dbReference type="ChEBI" id="CHEBI:61977"/>
        <dbReference type="ChEBI" id="CHEBI:456216"/>
        <dbReference type="EC" id="2.7.11.1"/>
    </reaction>
</comment>
<dbReference type="FunFam" id="3.30.200.20:FF:000114">
    <property type="entry name" value="serine/threonine-protein kinase OSR1 isoform X1"/>
    <property type="match status" value="1"/>
</dbReference>
<dbReference type="SMART" id="SM00220">
    <property type="entry name" value="S_TKc"/>
    <property type="match status" value="1"/>
</dbReference>
<reference evidence="16" key="1">
    <citation type="submission" date="2021-06" db="EMBL/GenBank/DDBJ databases">
        <authorList>
            <person name="Hodson N. C."/>
            <person name="Mongue J. A."/>
            <person name="Jaron S. K."/>
        </authorList>
    </citation>
    <scope>NUCLEOTIDE SEQUENCE</scope>
</reference>
<dbReference type="PANTHER" id="PTHR48012:SF16">
    <property type="entry name" value="NON-SPECIFIC SERINE_THREONINE PROTEIN KINASE"/>
    <property type="match status" value="1"/>
</dbReference>
<feature type="compositionally biased region" description="Low complexity" evidence="14">
    <location>
        <begin position="121"/>
        <end position="134"/>
    </location>
</feature>
<evidence type="ECO:0000313" key="17">
    <source>
        <dbReference type="Proteomes" id="UP000708208"/>
    </source>
</evidence>
<evidence type="ECO:0000256" key="7">
    <source>
        <dbReference type="ARBA" id="ARBA00022679"/>
    </source>
</evidence>
<feature type="region of interest" description="Disordered" evidence="14">
    <location>
        <begin position="94"/>
        <end position="134"/>
    </location>
</feature>
<comment type="similarity">
    <text evidence="2">Belongs to the protein kinase superfamily. STE Ser/Thr protein kinase family. STE20 subfamily.</text>
</comment>
<evidence type="ECO:0000256" key="5">
    <source>
        <dbReference type="ARBA" id="ARBA00022527"/>
    </source>
</evidence>
<evidence type="ECO:0000256" key="10">
    <source>
        <dbReference type="ARBA" id="ARBA00022840"/>
    </source>
</evidence>
<dbReference type="Pfam" id="PF00069">
    <property type="entry name" value="Pkinase"/>
    <property type="match status" value="1"/>
</dbReference>
<dbReference type="Proteomes" id="UP000708208">
    <property type="component" value="Unassembled WGS sequence"/>
</dbReference>
<keyword evidence="17" id="KW-1185">Reference proteome</keyword>
<comment type="subcellular location">
    <subcellularLocation>
        <location evidence="1">Cytoplasm</location>
    </subcellularLocation>
</comment>
<dbReference type="PANTHER" id="PTHR48012">
    <property type="entry name" value="STERILE20-LIKE KINASE, ISOFORM B-RELATED"/>
    <property type="match status" value="1"/>
</dbReference>
<sequence length="560" mass="61397">MSISIPFIGNSGRKVSPGIAPPGSHGTYRVRKPSSFDTPDSSGLNPSFNDEAQFRNRLGDIGEVEQNNNKGILREGSGSSNLLERAQALNLNGNVVNGNVTSDSGSPKSKSKVMRADSKSKLLSSNESCSSSSSNINIISKSALSLIIKGSPEKSKETVTKTSSKSSKNGSAPTTPTPEKSVHPPFVTRTLSRSISSSWPNSKEDYELKDMIGMGATAIVHEAVCIPRNNEKCAIKRINLDRLNVPLEELKKEILAMSSCNHENVVNYYTSFVVKEELWIVLRLLEGGSLLDIIKHRTKTVDCKLGVFDEVFIATVLKEVLKGLEYFHANGLIHRDIKAGNILVGEDGTVQIADFGVSTWVSNADEQFNRRQVRHTFVGTPCWMAPEVMQSGKGYDFKADIWSVGITAIEMVRGSAPYHIHPPMKILMLTIQNDSPSIDTELEDKDKYKNYGKTIRKFIAECLQKDPAKRPTASELLKHPFFKKAKDKTFVQTTIGSLERPVRNIQAKKAPRASRNRKASHGDWDWTSSGSEGSHSNDDSAATITTSSNTSGSIPESPEK</sequence>
<feature type="binding site" evidence="13">
    <location>
        <position position="236"/>
    </location>
    <ligand>
        <name>ATP</name>
        <dbReference type="ChEBI" id="CHEBI:30616"/>
    </ligand>
</feature>
<keyword evidence="6" id="KW-0597">Phosphoprotein</keyword>
<feature type="compositionally biased region" description="Low complexity" evidence="14">
    <location>
        <begin position="539"/>
        <end position="554"/>
    </location>
</feature>
<keyword evidence="5" id="KW-0723">Serine/threonine-protein kinase</keyword>
<comment type="catalytic activity">
    <reaction evidence="12">
        <text>L-seryl-[protein] + ATP = O-phospho-L-seryl-[protein] + ADP + H(+)</text>
        <dbReference type="Rhea" id="RHEA:17989"/>
        <dbReference type="Rhea" id="RHEA-COMP:9863"/>
        <dbReference type="Rhea" id="RHEA-COMP:11604"/>
        <dbReference type="ChEBI" id="CHEBI:15378"/>
        <dbReference type="ChEBI" id="CHEBI:29999"/>
        <dbReference type="ChEBI" id="CHEBI:30616"/>
        <dbReference type="ChEBI" id="CHEBI:83421"/>
        <dbReference type="ChEBI" id="CHEBI:456216"/>
        <dbReference type="EC" id="2.7.11.1"/>
    </reaction>
</comment>
<dbReference type="EC" id="2.7.11.1" evidence="3"/>
<evidence type="ECO:0000259" key="15">
    <source>
        <dbReference type="PROSITE" id="PS50011"/>
    </source>
</evidence>
<keyword evidence="10 13" id="KW-0067">ATP-binding</keyword>
<evidence type="ECO:0000256" key="8">
    <source>
        <dbReference type="ARBA" id="ARBA00022741"/>
    </source>
</evidence>
<feature type="region of interest" description="Disordered" evidence="14">
    <location>
        <begin position="152"/>
        <end position="187"/>
    </location>
</feature>
<evidence type="ECO:0000256" key="2">
    <source>
        <dbReference type="ARBA" id="ARBA00008874"/>
    </source>
</evidence>
<feature type="compositionally biased region" description="Basic residues" evidence="14">
    <location>
        <begin position="509"/>
        <end position="519"/>
    </location>
</feature>
<keyword evidence="8 13" id="KW-0547">Nucleotide-binding</keyword>
<dbReference type="EMBL" id="CAJVCH010570895">
    <property type="protein sequence ID" value="CAG7836148.1"/>
    <property type="molecule type" value="Genomic_DNA"/>
</dbReference>
<dbReference type="OrthoDB" id="8693905at2759"/>
<feature type="compositionally biased region" description="Polar residues" evidence="14">
    <location>
        <begin position="169"/>
        <end position="178"/>
    </location>
</feature>
<evidence type="ECO:0000256" key="12">
    <source>
        <dbReference type="ARBA" id="ARBA00048679"/>
    </source>
</evidence>
<protein>
    <recommendedName>
        <fullName evidence="3">non-specific serine/threonine protein kinase</fullName>
        <ecNumber evidence="3">2.7.11.1</ecNumber>
    </recommendedName>
</protein>
<evidence type="ECO:0000256" key="6">
    <source>
        <dbReference type="ARBA" id="ARBA00022553"/>
    </source>
</evidence>
<evidence type="ECO:0000256" key="13">
    <source>
        <dbReference type="PROSITE-ProRule" id="PRU10141"/>
    </source>
</evidence>
<feature type="region of interest" description="Disordered" evidence="14">
    <location>
        <begin position="502"/>
        <end position="560"/>
    </location>
</feature>
<evidence type="ECO:0000256" key="14">
    <source>
        <dbReference type="SAM" id="MobiDB-lite"/>
    </source>
</evidence>
<dbReference type="InterPro" id="IPR000719">
    <property type="entry name" value="Prot_kinase_dom"/>
</dbReference>
<accession>A0A8J2LID5</accession>
<dbReference type="InterPro" id="IPR017441">
    <property type="entry name" value="Protein_kinase_ATP_BS"/>
</dbReference>
<evidence type="ECO:0000256" key="9">
    <source>
        <dbReference type="ARBA" id="ARBA00022777"/>
    </source>
</evidence>
<dbReference type="AlphaFoldDB" id="A0A8J2LID5"/>
<dbReference type="FunFam" id="1.10.510.10:FF:000068">
    <property type="entry name" value="STE20/SPS1-related proline-alanine-rich protein kinase"/>
    <property type="match status" value="1"/>
</dbReference>
<feature type="domain" description="Protein kinase" evidence="15">
    <location>
        <begin position="206"/>
        <end position="482"/>
    </location>
</feature>
<dbReference type="GO" id="GO:0004674">
    <property type="term" value="F:protein serine/threonine kinase activity"/>
    <property type="evidence" value="ECO:0007669"/>
    <property type="project" value="UniProtKB-KW"/>
</dbReference>
<name>A0A8J2LID5_9HEXA</name>
<keyword evidence="7" id="KW-0808">Transferase</keyword>
<dbReference type="PROSITE" id="PS00108">
    <property type="entry name" value="PROTEIN_KINASE_ST"/>
    <property type="match status" value="1"/>
</dbReference>
<comment type="caution">
    <text evidence="16">The sequence shown here is derived from an EMBL/GenBank/DDBJ whole genome shotgun (WGS) entry which is preliminary data.</text>
</comment>